<keyword evidence="6" id="KW-0819">tRNA processing</keyword>
<keyword evidence="7" id="KW-0274">FAD</keyword>
<sequence length="414" mass="46776">MNVSSKKIAIIGAGLAGCSLAYELGKSDSFDITIFDKNFEIANEASGNFAGILEPCLTSDNNFSDQFHTLGYKLLLDFINKYRDEVEICNQGVLQILSDEKGLKRYQKIFTKRDINANLAQLLSDQELSRFINKDISTNAVYYPNALSVVPKSICQLWLKLSGSKLKLDTELLDVKKTYDGLWKLEVKNTLDIDLESLSFESMNFDIVIFAGGYQLFKNISYLQKIPVYPSYGQLTVIENYFDIDKTVVDKGYIIPGYKQSLQVIGATFRDNTDITGEIRDDDDKFNISQIKQISLNNYDADLKIINSRVTMRCVTSDHLPVIGELAKYTRFKQDFYKPLSKGYPKSKVPRVKYEGGLYLSSGFGSKGMCSSLISAKIISSKILNQQSIVSDKLLEALSPQRFWVRNFKKSLKV</sequence>
<evidence type="ECO:0000256" key="6">
    <source>
        <dbReference type="ARBA" id="ARBA00022694"/>
    </source>
</evidence>
<dbReference type="PANTHER" id="PTHR13847:SF283">
    <property type="entry name" value="TRNA 5-METHYLAMINOMETHYL-2-THIOURIDINE BIOSYNTHESIS BIFUNCTIONAL PROTEIN MNMC"/>
    <property type="match status" value="1"/>
</dbReference>
<evidence type="ECO:0000313" key="11">
    <source>
        <dbReference type="EMBL" id="ASG69000.1"/>
    </source>
</evidence>
<organism evidence="11 12">
    <name type="scientific">Francisella halioticida</name>
    <dbReference type="NCBI Taxonomy" id="549298"/>
    <lineage>
        <taxon>Bacteria</taxon>
        <taxon>Pseudomonadati</taxon>
        <taxon>Pseudomonadota</taxon>
        <taxon>Gammaproteobacteria</taxon>
        <taxon>Thiotrichales</taxon>
        <taxon>Francisellaceae</taxon>
        <taxon>Francisella</taxon>
    </lineage>
</organism>
<evidence type="ECO:0000313" key="12">
    <source>
        <dbReference type="Proteomes" id="UP000249910"/>
    </source>
</evidence>
<evidence type="ECO:0000256" key="3">
    <source>
        <dbReference type="ARBA" id="ARBA00022630"/>
    </source>
</evidence>
<keyword evidence="5" id="KW-0949">S-adenosyl-L-methionine</keyword>
<evidence type="ECO:0000256" key="7">
    <source>
        <dbReference type="ARBA" id="ARBA00022827"/>
    </source>
</evidence>
<protein>
    <submittedName>
        <fullName evidence="11">FAD-dependent oxidoreductase</fullName>
    </submittedName>
</protein>
<keyword evidence="9" id="KW-0511">Multifunctional enzyme</keyword>
<dbReference type="InterPro" id="IPR006076">
    <property type="entry name" value="FAD-dep_OxRdtase"/>
</dbReference>
<dbReference type="Gene3D" id="3.30.9.10">
    <property type="entry name" value="D-Amino Acid Oxidase, subunit A, domain 2"/>
    <property type="match status" value="1"/>
</dbReference>
<evidence type="ECO:0000256" key="5">
    <source>
        <dbReference type="ARBA" id="ARBA00022691"/>
    </source>
</evidence>
<dbReference type="Proteomes" id="UP000249910">
    <property type="component" value="Chromosome"/>
</dbReference>
<dbReference type="Gene3D" id="3.50.50.60">
    <property type="entry name" value="FAD/NAD(P)-binding domain"/>
    <property type="match status" value="1"/>
</dbReference>
<reference evidence="11 12" key="1">
    <citation type="submission" date="2017-06" db="EMBL/GenBank/DDBJ databases">
        <title>Complete genome of Francisella halioticida.</title>
        <authorList>
            <person name="Sjodin A."/>
        </authorList>
    </citation>
    <scope>NUCLEOTIDE SEQUENCE [LARGE SCALE GENOMIC DNA]</scope>
    <source>
        <strain evidence="11 12">DSM 23729</strain>
    </source>
</reference>
<dbReference type="PANTHER" id="PTHR13847">
    <property type="entry name" value="SARCOSINE DEHYDROGENASE-RELATED"/>
    <property type="match status" value="1"/>
</dbReference>
<dbReference type="EMBL" id="CP022132">
    <property type="protein sequence ID" value="ASG69000.1"/>
    <property type="molecule type" value="Genomic_DNA"/>
</dbReference>
<keyword evidence="3" id="KW-0285">Flavoprotein</keyword>
<dbReference type="InterPro" id="IPR036188">
    <property type="entry name" value="FAD/NAD-bd_sf"/>
</dbReference>
<dbReference type="NCBIfam" id="TIGR03197">
    <property type="entry name" value="MnmC_Cterm"/>
    <property type="match status" value="1"/>
</dbReference>
<dbReference type="PROSITE" id="PS51257">
    <property type="entry name" value="PROKAR_LIPOPROTEIN"/>
    <property type="match status" value="1"/>
</dbReference>
<gene>
    <name evidence="11" type="ORF">CDV26_04170</name>
</gene>
<keyword evidence="2" id="KW-0489">Methyltransferase</keyword>
<proteinExistence type="predicted"/>
<evidence type="ECO:0000256" key="2">
    <source>
        <dbReference type="ARBA" id="ARBA00022603"/>
    </source>
</evidence>
<keyword evidence="12" id="KW-1185">Reference proteome</keyword>
<evidence type="ECO:0000256" key="1">
    <source>
        <dbReference type="ARBA" id="ARBA00022490"/>
    </source>
</evidence>
<dbReference type="InterPro" id="IPR017610">
    <property type="entry name" value="tRNA_S-uridine_synth_MnmC_C"/>
</dbReference>
<evidence type="ECO:0000256" key="9">
    <source>
        <dbReference type="ARBA" id="ARBA00023268"/>
    </source>
</evidence>
<dbReference type="SUPFAM" id="SSF51971">
    <property type="entry name" value="Nucleotide-binding domain"/>
    <property type="match status" value="1"/>
</dbReference>
<evidence type="ECO:0000256" key="4">
    <source>
        <dbReference type="ARBA" id="ARBA00022679"/>
    </source>
</evidence>
<keyword evidence="8" id="KW-0560">Oxidoreductase</keyword>
<evidence type="ECO:0000259" key="10">
    <source>
        <dbReference type="Pfam" id="PF01266"/>
    </source>
</evidence>
<keyword evidence="1" id="KW-0963">Cytoplasm</keyword>
<keyword evidence="4" id="KW-0808">Transferase</keyword>
<accession>A0ABM6M2G6</accession>
<feature type="domain" description="FAD dependent oxidoreductase" evidence="10">
    <location>
        <begin position="7"/>
        <end position="380"/>
    </location>
</feature>
<dbReference type="Pfam" id="PF01266">
    <property type="entry name" value="DAO"/>
    <property type="match status" value="1"/>
</dbReference>
<name>A0ABM6M2G6_9GAMM</name>
<evidence type="ECO:0000256" key="8">
    <source>
        <dbReference type="ARBA" id="ARBA00023002"/>
    </source>
</evidence>